<evidence type="ECO:0000256" key="4">
    <source>
        <dbReference type="ARBA" id="ARBA00022729"/>
    </source>
</evidence>
<proteinExistence type="inferred from homology"/>
<evidence type="ECO:0000259" key="8">
    <source>
        <dbReference type="Pfam" id="PF00884"/>
    </source>
</evidence>
<accession>A0ABS8PLX8</accession>
<protein>
    <submittedName>
        <fullName evidence="9">Sulfatase-like hydrolase/transferase</fullName>
    </submittedName>
</protein>
<reference evidence="9 10" key="1">
    <citation type="submission" date="2021-11" db="EMBL/GenBank/DDBJ databases">
        <title>Genomic of Niabella pedocola.</title>
        <authorList>
            <person name="Wu T."/>
        </authorList>
    </citation>
    <scope>NUCLEOTIDE SEQUENCE [LARGE SCALE GENOMIC DNA]</scope>
    <source>
        <strain evidence="9 10">JCM 31011</strain>
    </source>
</reference>
<dbReference type="PANTHER" id="PTHR42693:SF42">
    <property type="entry name" value="ARYLSULFATASE G"/>
    <property type="match status" value="1"/>
</dbReference>
<evidence type="ECO:0000256" key="6">
    <source>
        <dbReference type="ARBA" id="ARBA00022837"/>
    </source>
</evidence>
<feature type="domain" description="Sulfatase N-terminal" evidence="8">
    <location>
        <begin position="32"/>
        <end position="364"/>
    </location>
</feature>
<dbReference type="Proteomes" id="UP001199816">
    <property type="component" value="Unassembled WGS sequence"/>
</dbReference>
<keyword evidence="6" id="KW-0106">Calcium</keyword>
<name>A0ABS8PLX8_9BACT</name>
<comment type="cofactor">
    <cofactor evidence="1">
        <name>Ca(2+)</name>
        <dbReference type="ChEBI" id="CHEBI:29108"/>
    </cofactor>
</comment>
<dbReference type="Pfam" id="PF00884">
    <property type="entry name" value="Sulfatase"/>
    <property type="match status" value="1"/>
</dbReference>
<dbReference type="SUPFAM" id="SSF53649">
    <property type="entry name" value="Alkaline phosphatase-like"/>
    <property type="match status" value="1"/>
</dbReference>
<dbReference type="CDD" id="cd16155">
    <property type="entry name" value="sulfatase_like"/>
    <property type="match status" value="1"/>
</dbReference>
<dbReference type="InterPro" id="IPR017850">
    <property type="entry name" value="Alkaline_phosphatase_core_sf"/>
</dbReference>
<dbReference type="RefSeq" id="WP_231002080.1">
    <property type="nucleotide sequence ID" value="NZ_JAJNEC010000001.1"/>
</dbReference>
<feature type="signal peptide" evidence="7">
    <location>
        <begin position="1"/>
        <end position="23"/>
    </location>
</feature>
<evidence type="ECO:0000256" key="1">
    <source>
        <dbReference type="ARBA" id="ARBA00001913"/>
    </source>
</evidence>
<keyword evidence="5" id="KW-0378">Hydrolase</keyword>
<evidence type="ECO:0000256" key="3">
    <source>
        <dbReference type="ARBA" id="ARBA00022723"/>
    </source>
</evidence>
<gene>
    <name evidence="9" type="ORF">LQ567_00585</name>
</gene>
<comment type="similarity">
    <text evidence="2">Belongs to the sulfatase family.</text>
</comment>
<dbReference type="EMBL" id="JAJNEC010000001">
    <property type="protein sequence ID" value="MCD2421238.1"/>
    <property type="molecule type" value="Genomic_DNA"/>
</dbReference>
<dbReference type="Gene3D" id="3.40.720.10">
    <property type="entry name" value="Alkaline Phosphatase, subunit A"/>
    <property type="match status" value="1"/>
</dbReference>
<dbReference type="PANTHER" id="PTHR42693">
    <property type="entry name" value="ARYLSULFATASE FAMILY MEMBER"/>
    <property type="match status" value="1"/>
</dbReference>
<evidence type="ECO:0000256" key="2">
    <source>
        <dbReference type="ARBA" id="ARBA00008779"/>
    </source>
</evidence>
<keyword evidence="3" id="KW-0479">Metal-binding</keyword>
<organism evidence="9 10">
    <name type="scientific">Niabella pedocola</name>
    <dbReference type="NCBI Taxonomy" id="1752077"/>
    <lineage>
        <taxon>Bacteria</taxon>
        <taxon>Pseudomonadati</taxon>
        <taxon>Bacteroidota</taxon>
        <taxon>Chitinophagia</taxon>
        <taxon>Chitinophagales</taxon>
        <taxon>Chitinophagaceae</taxon>
        <taxon>Niabella</taxon>
    </lineage>
</organism>
<dbReference type="InterPro" id="IPR024607">
    <property type="entry name" value="Sulfatase_CS"/>
</dbReference>
<evidence type="ECO:0000313" key="9">
    <source>
        <dbReference type="EMBL" id="MCD2421238.1"/>
    </source>
</evidence>
<sequence>MFQLYLRQFLLLIMVALSAGVRAQHNVPGKRPNILFIFTDDQRRVGTFLSPDLLKTPVLDSLAHSGISFQNSYIMGGTSGAVCAPSRGSMFTGRSVFEMRGNYGQVIPDSLILLPQYLKANGYYTWMTGKWHNEYAPFVRSFSGGASIFFSGMGPQYAFRVNDFRADGQYTQGNSRPAPEGVHATDLFADEAIRFLESYKEDDPFFAYVAFKTPHDPRTVALAFQHLYDPATTKLPPNFLPEHPFDNGDLRIRDEQLAAFPRDSTEIRKHIADYYAMITHIDQRIGDILNVLKRKGLDKNTLVIFASDNGLAVGQHGLMGKQNLYEHSVGVPLIFSGPGVWPHQSGKALTYLTDIFPTLCNYLGLPVPAKEQMMGESLLPALQGKVFSGRTSQYYIYANYQRALRKGPYKLIEYLVKGTRHTQLFNLDTDPWETRDIAGAKNMQPVIRQLRAEMQRWHQRTHDPMPVFYGTAVSK</sequence>
<dbReference type="InterPro" id="IPR050738">
    <property type="entry name" value="Sulfatase"/>
</dbReference>
<feature type="chain" id="PRO_5047253072" evidence="7">
    <location>
        <begin position="24"/>
        <end position="475"/>
    </location>
</feature>
<keyword evidence="4 7" id="KW-0732">Signal</keyword>
<evidence type="ECO:0000256" key="5">
    <source>
        <dbReference type="ARBA" id="ARBA00022801"/>
    </source>
</evidence>
<comment type="caution">
    <text evidence="9">The sequence shown here is derived from an EMBL/GenBank/DDBJ whole genome shotgun (WGS) entry which is preliminary data.</text>
</comment>
<dbReference type="PROSITE" id="PS00523">
    <property type="entry name" value="SULFATASE_1"/>
    <property type="match status" value="1"/>
</dbReference>
<keyword evidence="10" id="KW-1185">Reference proteome</keyword>
<dbReference type="InterPro" id="IPR000917">
    <property type="entry name" value="Sulfatase_N"/>
</dbReference>
<evidence type="ECO:0000313" key="10">
    <source>
        <dbReference type="Proteomes" id="UP001199816"/>
    </source>
</evidence>
<evidence type="ECO:0000256" key="7">
    <source>
        <dbReference type="SAM" id="SignalP"/>
    </source>
</evidence>